<feature type="compositionally biased region" description="Polar residues" evidence="1">
    <location>
        <begin position="119"/>
        <end position="128"/>
    </location>
</feature>
<dbReference type="InterPro" id="IPR001223">
    <property type="entry name" value="Glyco_hydro18_cat"/>
</dbReference>
<reference evidence="3 4" key="1">
    <citation type="submission" date="2018-04" db="EMBL/GenBank/DDBJ databases">
        <title>The genome of golden apple snail Pomacea canaliculata provides insight into stress tolerance and invasive adaptation.</title>
        <authorList>
            <person name="Liu C."/>
            <person name="Liu B."/>
            <person name="Ren Y."/>
            <person name="Zhang Y."/>
            <person name="Wang H."/>
            <person name="Li S."/>
            <person name="Jiang F."/>
            <person name="Yin L."/>
            <person name="Zhang G."/>
            <person name="Qian W."/>
            <person name="Fan W."/>
        </authorList>
    </citation>
    <scope>NUCLEOTIDE SEQUENCE [LARGE SCALE GENOMIC DNA]</scope>
    <source>
        <strain evidence="3">SZHN2017</strain>
        <tissue evidence="3">Muscle</tissue>
    </source>
</reference>
<dbReference type="PROSITE" id="PS51910">
    <property type="entry name" value="GH18_2"/>
    <property type="match status" value="1"/>
</dbReference>
<protein>
    <recommendedName>
        <fullName evidence="2">GH18 domain-containing protein</fullName>
    </recommendedName>
</protein>
<gene>
    <name evidence="3" type="ORF">C0Q70_00556</name>
</gene>
<accession>A0A2T7PX12</accession>
<evidence type="ECO:0000256" key="1">
    <source>
        <dbReference type="SAM" id="MobiDB-lite"/>
    </source>
</evidence>
<evidence type="ECO:0000259" key="2">
    <source>
        <dbReference type="PROSITE" id="PS51910"/>
    </source>
</evidence>
<dbReference type="Gene3D" id="3.20.20.80">
    <property type="entry name" value="Glycosidases"/>
    <property type="match status" value="1"/>
</dbReference>
<feature type="region of interest" description="Disordered" evidence="1">
    <location>
        <begin position="111"/>
        <end position="149"/>
    </location>
</feature>
<evidence type="ECO:0000313" key="4">
    <source>
        <dbReference type="Proteomes" id="UP000245119"/>
    </source>
</evidence>
<dbReference type="AlphaFoldDB" id="A0A2T7PX12"/>
<name>A0A2T7PX12_POMCA</name>
<comment type="caution">
    <text evidence="3">The sequence shown here is derived from an EMBL/GenBank/DDBJ whole genome shotgun (WGS) entry which is preliminary data.</text>
</comment>
<dbReference type="InterPro" id="IPR017853">
    <property type="entry name" value="GH"/>
</dbReference>
<dbReference type="Proteomes" id="UP000245119">
    <property type="component" value="Linkage Group LG1"/>
</dbReference>
<dbReference type="GO" id="GO:0005975">
    <property type="term" value="P:carbohydrate metabolic process"/>
    <property type="evidence" value="ECO:0007669"/>
    <property type="project" value="InterPro"/>
</dbReference>
<sequence length="149" mass="16749">MLVIYTRHRRTQHGTDLPGPHTALKPFSPLFPPYSPPPHITQANGAGTVAVLGFRRVCYFTNWSRDIKVVDTRFDLDDIEPYLCTHLLYAFAALNASSATLMPIVTHLAERQEDERSDTVSSTPSRQPHSSRRCSAWAAQSRPTRTSSR</sequence>
<organism evidence="3 4">
    <name type="scientific">Pomacea canaliculata</name>
    <name type="common">Golden apple snail</name>
    <dbReference type="NCBI Taxonomy" id="400727"/>
    <lineage>
        <taxon>Eukaryota</taxon>
        <taxon>Metazoa</taxon>
        <taxon>Spiralia</taxon>
        <taxon>Lophotrochozoa</taxon>
        <taxon>Mollusca</taxon>
        <taxon>Gastropoda</taxon>
        <taxon>Caenogastropoda</taxon>
        <taxon>Architaenioglossa</taxon>
        <taxon>Ampullarioidea</taxon>
        <taxon>Ampullariidae</taxon>
        <taxon>Pomacea</taxon>
    </lineage>
</organism>
<dbReference type="SUPFAM" id="SSF51445">
    <property type="entry name" value="(Trans)glycosidases"/>
    <property type="match status" value="1"/>
</dbReference>
<evidence type="ECO:0000313" key="3">
    <source>
        <dbReference type="EMBL" id="PVD37954.1"/>
    </source>
</evidence>
<feature type="domain" description="GH18" evidence="2">
    <location>
        <begin position="54"/>
        <end position="149"/>
    </location>
</feature>
<keyword evidence="4" id="KW-1185">Reference proteome</keyword>
<proteinExistence type="predicted"/>
<dbReference type="EMBL" id="PZQS01000001">
    <property type="protein sequence ID" value="PVD37954.1"/>
    <property type="molecule type" value="Genomic_DNA"/>
</dbReference>